<dbReference type="RefSeq" id="WP_248268142.1">
    <property type="nucleotide sequence ID" value="NZ_CP096034.1"/>
</dbReference>
<name>A0ABY4JMK6_9BACI</name>
<dbReference type="Proteomes" id="UP000830639">
    <property type="component" value="Chromosome"/>
</dbReference>
<protein>
    <submittedName>
        <fullName evidence="1">Uncharacterized protein</fullName>
    </submittedName>
</protein>
<proteinExistence type="predicted"/>
<organism evidence="1 2">
    <name type="scientific">Gottfriedia acidiceleris</name>
    <dbReference type="NCBI Taxonomy" id="371036"/>
    <lineage>
        <taxon>Bacteria</taxon>
        <taxon>Bacillati</taxon>
        <taxon>Bacillota</taxon>
        <taxon>Bacilli</taxon>
        <taxon>Bacillales</taxon>
        <taxon>Bacillaceae</taxon>
        <taxon>Gottfriedia</taxon>
    </lineage>
</organism>
<evidence type="ECO:0000313" key="2">
    <source>
        <dbReference type="Proteomes" id="UP000830639"/>
    </source>
</evidence>
<gene>
    <name evidence="1" type="ORF">MY490_04340</name>
</gene>
<sequence>MKKAFVVILSLVLAFTFTYPFLSKETENVVAEEIKNFTVKEKVLNSPSIKLFTDIDSLKEVNEELAKKNTFEIGQNVVVSKDEPGVEIGVNEIGDLQIDVSNQDVLNDLQKSGVINPLEDENILGYTVIIKEDQIDSYLDKEVETPINARWGNGLYVKKGNTTYGNGEVIRMSSYKGKCTATMSITESRQIEVSGTAGLPIKAIAGELGITYKSSYSISDTYEVSVPAGKNYRITAKDYLKIYNFEVWNDPWIGTDKKESSGKYKRPV</sequence>
<dbReference type="EMBL" id="CP096034">
    <property type="protein sequence ID" value="UPM55081.1"/>
    <property type="molecule type" value="Genomic_DNA"/>
</dbReference>
<accession>A0ABY4JMK6</accession>
<keyword evidence="2" id="KW-1185">Reference proteome</keyword>
<evidence type="ECO:0000313" key="1">
    <source>
        <dbReference type="EMBL" id="UPM55081.1"/>
    </source>
</evidence>
<reference evidence="1 2" key="1">
    <citation type="submission" date="2022-04" db="EMBL/GenBank/DDBJ databases">
        <title>Mechanism of arsenic methylation and mitigation arsenic toxicity by Bacillus sp. LH14 from an Arsenic-Contaminated Paddy Soil.</title>
        <authorList>
            <person name="Wang D."/>
        </authorList>
    </citation>
    <scope>NUCLEOTIDE SEQUENCE [LARGE SCALE GENOMIC DNA]</scope>
    <source>
        <strain evidence="1 2">LH14</strain>
    </source>
</reference>